<gene>
    <name evidence="2" type="ORF">DAETH_07740</name>
</gene>
<dbReference type="InterPro" id="IPR013154">
    <property type="entry name" value="ADH-like_N"/>
</dbReference>
<name>A0ABN6RBT4_9DEIO</name>
<accession>A0ABN6RBT4</accession>
<dbReference type="PANTHER" id="PTHR44013:SF1">
    <property type="entry name" value="ZINC-TYPE ALCOHOL DEHYDROGENASE-LIKE PROTEIN C16A3.02C"/>
    <property type="match status" value="1"/>
</dbReference>
<evidence type="ECO:0000259" key="1">
    <source>
        <dbReference type="SMART" id="SM00829"/>
    </source>
</evidence>
<dbReference type="CDD" id="cd05289">
    <property type="entry name" value="MDR_like_2"/>
    <property type="match status" value="1"/>
</dbReference>
<dbReference type="RefSeq" id="WP_264776614.1">
    <property type="nucleotide sequence ID" value="NZ_AP026560.1"/>
</dbReference>
<proteinExistence type="predicted"/>
<dbReference type="SUPFAM" id="SSF51735">
    <property type="entry name" value="NAD(P)-binding Rossmann-fold domains"/>
    <property type="match status" value="1"/>
</dbReference>
<feature type="domain" description="Enoyl reductase (ER)" evidence="1">
    <location>
        <begin position="10"/>
        <end position="310"/>
    </location>
</feature>
<dbReference type="Pfam" id="PF13602">
    <property type="entry name" value="ADH_zinc_N_2"/>
    <property type="match status" value="1"/>
</dbReference>
<evidence type="ECO:0000313" key="3">
    <source>
        <dbReference type="Proteomes" id="UP001064971"/>
    </source>
</evidence>
<dbReference type="Gene3D" id="3.40.50.720">
    <property type="entry name" value="NAD(P)-binding Rossmann-like Domain"/>
    <property type="match status" value="1"/>
</dbReference>
<dbReference type="EMBL" id="AP026560">
    <property type="protein sequence ID" value="BDP40805.1"/>
    <property type="molecule type" value="Genomic_DNA"/>
</dbReference>
<dbReference type="Pfam" id="PF08240">
    <property type="entry name" value="ADH_N"/>
    <property type="match status" value="1"/>
</dbReference>
<dbReference type="InterPro" id="IPR052733">
    <property type="entry name" value="Chloroplast_QOR"/>
</dbReference>
<protein>
    <submittedName>
        <fullName evidence="2">Oxidoreductase</fullName>
    </submittedName>
</protein>
<dbReference type="InterPro" id="IPR036291">
    <property type="entry name" value="NAD(P)-bd_dom_sf"/>
</dbReference>
<dbReference type="PANTHER" id="PTHR44013">
    <property type="entry name" value="ZINC-TYPE ALCOHOL DEHYDROGENASE-LIKE PROTEIN C16A3.02C"/>
    <property type="match status" value="1"/>
</dbReference>
<dbReference type="SUPFAM" id="SSF50129">
    <property type="entry name" value="GroES-like"/>
    <property type="match status" value="1"/>
</dbReference>
<evidence type="ECO:0000313" key="2">
    <source>
        <dbReference type="EMBL" id="BDP40805.1"/>
    </source>
</evidence>
<sequence>MRAARLHTFGPPEVLRTEEVPWPFPEGDEVLIRVRASSVNGTDLRLRGGGLGPLGRLQLPLTPGFDVAGEVAACGPAVTAFRPGERVYAVVGHGGGGAAEYVTVRQSRVAVAPQSVPLAQAAAVPLAGLTALQALRGVGRLRAGERVLVYGAAGGIGSFAVRLARLFGAHVTGVARAAKLDFVRNLGAHEALATGEADLGGRSGRWDLILDTPPALTFTRVEAALTPGGRLVSTKPFPGSPAEVRAFLRRPGPRFAPVRTAERGLDLALLTRLIDSGELRVPLDRTFLLEEIRAAHAYAEGPEVRGKVVVTVD</sequence>
<dbReference type="SMART" id="SM00829">
    <property type="entry name" value="PKS_ER"/>
    <property type="match status" value="1"/>
</dbReference>
<dbReference type="InterPro" id="IPR011032">
    <property type="entry name" value="GroES-like_sf"/>
</dbReference>
<dbReference type="Proteomes" id="UP001064971">
    <property type="component" value="Chromosome"/>
</dbReference>
<organism evidence="2 3">
    <name type="scientific">Deinococcus aetherius</name>
    <dbReference type="NCBI Taxonomy" id="200252"/>
    <lineage>
        <taxon>Bacteria</taxon>
        <taxon>Thermotogati</taxon>
        <taxon>Deinococcota</taxon>
        <taxon>Deinococci</taxon>
        <taxon>Deinococcales</taxon>
        <taxon>Deinococcaceae</taxon>
        <taxon>Deinococcus</taxon>
    </lineage>
</organism>
<dbReference type="Gene3D" id="3.90.180.10">
    <property type="entry name" value="Medium-chain alcohol dehydrogenases, catalytic domain"/>
    <property type="match status" value="1"/>
</dbReference>
<dbReference type="InterPro" id="IPR020843">
    <property type="entry name" value="ER"/>
</dbReference>
<reference evidence="2" key="1">
    <citation type="submission" date="2022-07" db="EMBL/GenBank/DDBJ databases">
        <title>Complete Genome Sequence of the Radioresistant Bacterium Deinococcus aetherius ST0316, Isolated from the Air Dust collected in Lower Stratosphere above Japan.</title>
        <authorList>
            <person name="Satoh K."/>
            <person name="Hagiwara K."/>
            <person name="Katsumata K."/>
            <person name="Kubo A."/>
            <person name="Yokobori S."/>
            <person name="Yamagishi A."/>
            <person name="Oono Y."/>
            <person name="Narumi I."/>
        </authorList>
    </citation>
    <scope>NUCLEOTIDE SEQUENCE</scope>
    <source>
        <strain evidence="2">ST0316</strain>
    </source>
</reference>
<keyword evidence="3" id="KW-1185">Reference proteome</keyword>